<proteinExistence type="predicted"/>
<comment type="caution">
    <text evidence="5">The sequence shown here is derived from an EMBL/GenBank/DDBJ whole genome shotgun (WGS) entry which is preliminary data.</text>
</comment>
<protein>
    <recommendedName>
        <fullName evidence="2">asparagine synthase (glutamine-hydrolyzing)</fullName>
        <ecNumber evidence="2">6.3.5.4</ecNumber>
    </recommendedName>
</protein>
<keyword evidence="3" id="KW-0061">Asparagine biosynthesis</keyword>
<sequence>MILTINRGSTLKNNIVFEGYYVHEEHGIVTAKEDIFESEYVDKNRYSLNGLFRLIKINEDSVELIVDRYRSMPIFYIKREDRLIVSTDFFDLYREAAKCGFELTIDDIAANNYIRFGYVPHENTIINEIKELPCGTSMKINNSELNIETDKYWEFEYKENKDFNKKRECENLKEIYDCIFRDYCKYINRNGKRINFALSGGLDSRLVLGGIMKFIDDKSKIVLNTFGNIYSEDVRIPYKIAHTHGLKLKHFAISEFNNMFNENDIMTNATQGRSLCHYQDGFPLIENQKLKRDDSWFFGHTGDFIGGGHISRKVYYSPEGRYDGQFLELILHKHSFDGKNNKFYEIDGMANLRKEKLLSELDRWDMENRQSKFILNDCATYRQFDNLVFLPLWDNRLIDFFLKVPLKYKVEKVIYNEVSIEYLKELNLNSYLNKNYYKKDSVLHLIKNKFKLMTKSSDKLMLSHGFNVYFSTSYVQNNVEKIIEEIKRKNIKIEKSNTTHFNYYLSLIELNKMTDKLINIKQSLSDEKLG</sequence>
<evidence type="ECO:0000313" key="6">
    <source>
        <dbReference type="Proteomes" id="UP001056429"/>
    </source>
</evidence>
<dbReference type="EMBL" id="JAGSOJ010000006">
    <property type="protein sequence ID" value="MCM1992496.1"/>
    <property type="molecule type" value="Genomic_DNA"/>
</dbReference>
<comment type="pathway">
    <text evidence="1">Amino-acid biosynthesis; L-asparagine biosynthesis; L-asparagine from L-aspartate (L-Gln route): step 1/1.</text>
</comment>
<dbReference type="Gene3D" id="3.60.20.10">
    <property type="entry name" value="Glutamine Phosphoribosylpyrophosphate, subunit 1, domain 1"/>
    <property type="match status" value="1"/>
</dbReference>
<dbReference type="RefSeq" id="WP_250861660.1">
    <property type="nucleotide sequence ID" value="NZ_JAGSOJ010000006.1"/>
</dbReference>
<evidence type="ECO:0000256" key="4">
    <source>
        <dbReference type="ARBA" id="ARBA00048741"/>
    </source>
</evidence>
<dbReference type="InterPro" id="IPR051786">
    <property type="entry name" value="ASN_synthetase/amidase"/>
</dbReference>
<gene>
    <name evidence="5" type="ORF">KDK92_22510</name>
</gene>
<dbReference type="InterPro" id="IPR014729">
    <property type="entry name" value="Rossmann-like_a/b/a_fold"/>
</dbReference>
<dbReference type="GO" id="GO:0004066">
    <property type="term" value="F:asparagine synthase (glutamine-hydrolyzing) activity"/>
    <property type="evidence" value="ECO:0007669"/>
    <property type="project" value="UniProtKB-EC"/>
</dbReference>
<accession>A0A9J6PCX5</accession>
<dbReference type="PANTHER" id="PTHR43284:SF1">
    <property type="entry name" value="ASPARAGINE SYNTHETASE"/>
    <property type="match status" value="1"/>
</dbReference>
<keyword evidence="3" id="KW-0028">Amino-acid biosynthesis</keyword>
<keyword evidence="6" id="KW-1185">Reference proteome</keyword>
<dbReference type="Proteomes" id="UP001056429">
    <property type="component" value="Unassembled WGS sequence"/>
</dbReference>
<dbReference type="SUPFAM" id="SSF52402">
    <property type="entry name" value="Adenine nucleotide alpha hydrolases-like"/>
    <property type="match status" value="1"/>
</dbReference>
<reference evidence="5" key="2">
    <citation type="submission" date="2021-04" db="EMBL/GenBank/DDBJ databases">
        <authorList>
            <person name="Dong X."/>
        </authorList>
    </citation>
    <scope>NUCLEOTIDE SEQUENCE</scope>
    <source>
        <strain evidence="5">ZWT</strain>
    </source>
</reference>
<name>A0A9J6PCX5_9CLOT</name>
<evidence type="ECO:0000256" key="2">
    <source>
        <dbReference type="ARBA" id="ARBA00012737"/>
    </source>
</evidence>
<dbReference type="GO" id="GO:0006529">
    <property type="term" value="P:asparagine biosynthetic process"/>
    <property type="evidence" value="ECO:0007669"/>
    <property type="project" value="UniProtKB-KW"/>
</dbReference>
<dbReference type="EC" id="6.3.5.4" evidence="2"/>
<dbReference type="InterPro" id="IPR029055">
    <property type="entry name" value="Ntn_hydrolases_N"/>
</dbReference>
<dbReference type="PANTHER" id="PTHR43284">
    <property type="entry name" value="ASPARAGINE SYNTHETASE (GLUTAMINE-HYDROLYZING)"/>
    <property type="match status" value="1"/>
</dbReference>
<comment type="catalytic activity">
    <reaction evidence="4">
        <text>L-aspartate + L-glutamine + ATP + H2O = L-asparagine + L-glutamate + AMP + diphosphate + H(+)</text>
        <dbReference type="Rhea" id="RHEA:12228"/>
        <dbReference type="ChEBI" id="CHEBI:15377"/>
        <dbReference type="ChEBI" id="CHEBI:15378"/>
        <dbReference type="ChEBI" id="CHEBI:29985"/>
        <dbReference type="ChEBI" id="CHEBI:29991"/>
        <dbReference type="ChEBI" id="CHEBI:30616"/>
        <dbReference type="ChEBI" id="CHEBI:33019"/>
        <dbReference type="ChEBI" id="CHEBI:58048"/>
        <dbReference type="ChEBI" id="CHEBI:58359"/>
        <dbReference type="ChEBI" id="CHEBI:456215"/>
        <dbReference type="EC" id="6.3.5.4"/>
    </reaction>
</comment>
<dbReference type="Gene3D" id="3.40.50.620">
    <property type="entry name" value="HUPs"/>
    <property type="match status" value="1"/>
</dbReference>
<dbReference type="SUPFAM" id="SSF56235">
    <property type="entry name" value="N-terminal nucleophile aminohydrolases (Ntn hydrolases)"/>
    <property type="match status" value="1"/>
</dbReference>
<reference evidence="5" key="1">
    <citation type="journal article" date="2021" name="mSystems">
        <title>Bacteria and Archaea Synergistically Convert Glycine Betaine to Biogenic Methane in the Formosa Cold Seep of the South China Sea.</title>
        <authorList>
            <person name="Li L."/>
            <person name="Zhang W."/>
            <person name="Zhang S."/>
            <person name="Song L."/>
            <person name="Sun Q."/>
            <person name="Zhang H."/>
            <person name="Xiang H."/>
            <person name="Dong X."/>
        </authorList>
    </citation>
    <scope>NUCLEOTIDE SEQUENCE</scope>
    <source>
        <strain evidence="5">ZWT</strain>
    </source>
</reference>
<evidence type="ECO:0000256" key="3">
    <source>
        <dbReference type="ARBA" id="ARBA00022888"/>
    </source>
</evidence>
<organism evidence="5 6">
    <name type="scientific">Oceanirhabdus seepicola</name>
    <dbReference type="NCBI Taxonomy" id="2828781"/>
    <lineage>
        <taxon>Bacteria</taxon>
        <taxon>Bacillati</taxon>
        <taxon>Bacillota</taxon>
        <taxon>Clostridia</taxon>
        <taxon>Eubacteriales</taxon>
        <taxon>Clostridiaceae</taxon>
        <taxon>Oceanirhabdus</taxon>
    </lineage>
</organism>
<dbReference type="AlphaFoldDB" id="A0A9J6PCX5"/>
<evidence type="ECO:0000313" key="5">
    <source>
        <dbReference type="EMBL" id="MCM1992496.1"/>
    </source>
</evidence>
<evidence type="ECO:0000256" key="1">
    <source>
        <dbReference type="ARBA" id="ARBA00005187"/>
    </source>
</evidence>